<keyword evidence="4" id="KW-0067">ATP-binding</keyword>
<dbReference type="GO" id="GO:0016787">
    <property type="term" value="F:hydrolase activity"/>
    <property type="evidence" value="ECO:0007669"/>
    <property type="project" value="UniProtKB-KW"/>
</dbReference>
<evidence type="ECO:0000256" key="2">
    <source>
        <dbReference type="ARBA" id="ARBA00022801"/>
    </source>
</evidence>
<dbReference type="InterPro" id="IPR038718">
    <property type="entry name" value="SNF2-like_sf"/>
</dbReference>
<protein>
    <recommendedName>
        <fullName evidence="5">SNF2 N-terminal domain-containing protein</fullName>
    </recommendedName>
</protein>
<proteinExistence type="predicted"/>
<dbReference type="Gene3D" id="3.40.50.10810">
    <property type="entry name" value="Tandem AAA-ATPase domain"/>
    <property type="match status" value="1"/>
</dbReference>
<keyword evidence="1" id="KW-0547">Nucleotide-binding</keyword>
<dbReference type="PANTHER" id="PTHR45626">
    <property type="entry name" value="TRANSCRIPTION TERMINATION FACTOR 2-RELATED"/>
    <property type="match status" value="1"/>
</dbReference>
<reference evidence="6 7" key="1">
    <citation type="submission" date="2017-04" db="EMBL/GenBank/DDBJ databases">
        <title>Draft genome sequence of Tuber borchii Vittad., a whitish edible truffle.</title>
        <authorList>
            <consortium name="DOE Joint Genome Institute"/>
            <person name="Murat C."/>
            <person name="Kuo A."/>
            <person name="Barry K.W."/>
            <person name="Clum A."/>
            <person name="Dockter R.B."/>
            <person name="Fauchery L."/>
            <person name="Iotti M."/>
            <person name="Kohler A."/>
            <person name="Labutti K."/>
            <person name="Lindquist E.A."/>
            <person name="Lipzen A."/>
            <person name="Ohm R.A."/>
            <person name="Wang M."/>
            <person name="Grigoriev I.V."/>
            <person name="Zambonelli A."/>
            <person name="Martin F.M."/>
        </authorList>
    </citation>
    <scope>NUCLEOTIDE SEQUENCE [LARGE SCALE GENOMIC DNA]</scope>
    <source>
        <strain evidence="6 7">Tbo3840</strain>
    </source>
</reference>
<dbReference type="STRING" id="42251.A0A2T7A4I0"/>
<evidence type="ECO:0000313" key="6">
    <source>
        <dbReference type="EMBL" id="PUU82651.1"/>
    </source>
</evidence>
<accession>A0A2T7A4I0</accession>
<dbReference type="AlphaFoldDB" id="A0A2T7A4I0"/>
<dbReference type="InterPro" id="IPR050628">
    <property type="entry name" value="SNF2_RAD54_helicase_TF"/>
</dbReference>
<sequence>MAKRQSMLSSKAFLEFQLSASIHRWYCYRSSPCPPPTTIDINTLVFTSTDYLTPTTSFTPSVTLAITAVPDPTVTTTFDTIHTNTIRTPTPPWLSCNVWECHPCDNSGAKPDEVYGGIHGGLRKTLRVTSIIYSSLDAAAAFMAPPEGERPLKRRRVKATLVVTPLSTIRNWEGQIKTHVKFGALSVYMYHEPKRELSTERLAQYDVTTYHIVGGDLSKHMTSGGACLSR</sequence>
<gene>
    <name evidence="6" type="ORF">B9Z19DRAFT_1154400</name>
</gene>
<feature type="domain" description="SNF2 N-terminal" evidence="5">
    <location>
        <begin position="121"/>
        <end position="218"/>
    </location>
</feature>
<keyword evidence="3" id="KW-0347">Helicase</keyword>
<dbReference type="Pfam" id="PF00176">
    <property type="entry name" value="SNF2-rel_dom"/>
    <property type="match status" value="1"/>
</dbReference>
<evidence type="ECO:0000256" key="4">
    <source>
        <dbReference type="ARBA" id="ARBA00022840"/>
    </source>
</evidence>
<dbReference type="EMBL" id="NESQ01000024">
    <property type="protein sequence ID" value="PUU82651.1"/>
    <property type="molecule type" value="Genomic_DNA"/>
</dbReference>
<keyword evidence="7" id="KW-1185">Reference proteome</keyword>
<comment type="caution">
    <text evidence="6">The sequence shown here is derived from an EMBL/GenBank/DDBJ whole genome shotgun (WGS) entry which is preliminary data.</text>
</comment>
<dbReference type="GO" id="GO:0004386">
    <property type="term" value="F:helicase activity"/>
    <property type="evidence" value="ECO:0007669"/>
    <property type="project" value="UniProtKB-KW"/>
</dbReference>
<dbReference type="GO" id="GO:0005524">
    <property type="term" value="F:ATP binding"/>
    <property type="evidence" value="ECO:0007669"/>
    <property type="project" value="UniProtKB-KW"/>
</dbReference>
<dbReference type="GO" id="GO:0008094">
    <property type="term" value="F:ATP-dependent activity, acting on DNA"/>
    <property type="evidence" value="ECO:0007669"/>
    <property type="project" value="TreeGrafter"/>
</dbReference>
<dbReference type="PANTHER" id="PTHR45626:SF17">
    <property type="entry name" value="HELICASE-LIKE TRANSCRIPTION FACTOR"/>
    <property type="match status" value="1"/>
</dbReference>
<evidence type="ECO:0000256" key="3">
    <source>
        <dbReference type="ARBA" id="ARBA00022806"/>
    </source>
</evidence>
<dbReference type="OrthoDB" id="448448at2759"/>
<organism evidence="6 7">
    <name type="scientific">Tuber borchii</name>
    <name type="common">White truffle</name>
    <dbReference type="NCBI Taxonomy" id="42251"/>
    <lineage>
        <taxon>Eukaryota</taxon>
        <taxon>Fungi</taxon>
        <taxon>Dikarya</taxon>
        <taxon>Ascomycota</taxon>
        <taxon>Pezizomycotina</taxon>
        <taxon>Pezizomycetes</taxon>
        <taxon>Pezizales</taxon>
        <taxon>Tuberaceae</taxon>
        <taxon>Tuber</taxon>
    </lineage>
</organism>
<dbReference type="Proteomes" id="UP000244722">
    <property type="component" value="Unassembled WGS sequence"/>
</dbReference>
<evidence type="ECO:0000256" key="1">
    <source>
        <dbReference type="ARBA" id="ARBA00022741"/>
    </source>
</evidence>
<dbReference type="InterPro" id="IPR000330">
    <property type="entry name" value="SNF2_N"/>
</dbReference>
<evidence type="ECO:0000259" key="5">
    <source>
        <dbReference type="Pfam" id="PF00176"/>
    </source>
</evidence>
<dbReference type="GO" id="GO:0005634">
    <property type="term" value="C:nucleus"/>
    <property type="evidence" value="ECO:0007669"/>
    <property type="project" value="TreeGrafter"/>
</dbReference>
<name>A0A2T7A4I0_TUBBO</name>
<dbReference type="GO" id="GO:0006281">
    <property type="term" value="P:DNA repair"/>
    <property type="evidence" value="ECO:0007669"/>
    <property type="project" value="TreeGrafter"/>
</dbReference>
<evidence type="ECO:0000313" key="7">
    <source>
        <dbReference type="Proteomes" id="UP000244722"/>
    </source>
</evidence>
<keyword evidence="2" id="KW-0378">Hydrolase</keyword>